<accession>A0ABS7X4S3</accession>
<keyword evidence="3" id="KW-1185">Reference proteome</keyword>
<sequence>MRLSVAVANLLLFFTAVAFAQQRSDLHLFQYGLTSTDQRAALFEDFRYVLEEKMPRLSDELSLSEALPVLKAIRVVPVKDEHDKLRRPSELIGNLQLRQRYWDDVGALALLTGVVDMQGAVPSIHTTLYWGKLKPPLAQEMIDIELPLTGNYFDTTFDSHSVAILYAIANQPDVQCNQFTAIVALLSEALKRAKAIAVQQAALGGELEQKIQQSILALKSECHR</sequence>
<name>A0ABS7X4S3_9GAMM</name>
<organism evidence="2 3">
    <name type="scientific">Rheinheimera maricola</name>
    <dbReference type="NCBI Taxonomy" id="2793282"/>
    <lineage>
        <taxon>Bacteria</taxon>
        <taxon>Pseudomonadati</taxon>
        <taxon>Pseudomonadota</taxon>
        <taxon>Gammaproteobacteria</taxon>
        <taxon>Chromatiales</taxon>
        <taxon>Chromatiaceae</taxon>
        <taxon>Rheinheimera</taxon>
    </lineage>
</organism>
<proteinExistence type="predicted"/>
<evidence type="ECO:0000256" key="1">
    <source>
        <dbReference type="SAM" id="SignalP"/>
    </source>
</evidence>
<dbReference type="Proteomes" id="UP000663814">
    <property type="component" value="Unassembled WGS sequence"/>
</dbReference>
<evidence type="ECO:0000313" key="3">
    <source>
        <dbReference type="Proteomes" id="UP000663814"/>
    </source>
</evidence>
<keyword evidence="1" id="KW-0732">Signal</keyword>
<reference evidence="2 3" key="1">
    <citation type="submission" date="2021-08" db="EMBL/GenBank/DDBJ databases">
        <title>Rheinheimera aquimaris sp. nov., isolated from seawater of the East Sea in Korea.</title>
        <authorList>
            <person name="Kim K.H."/>
            <person name="Wenting R."/>
            <person name="Kim K.R."/>
            <person name="Jeon C.O."/>
        </authorList>
    </citation>
    <scope>NUCLEOTIDE SEQUENCE [LARGE SCALE GENOMIC DNA]</scope>
    <source>
        <strain evidence="2 3">MA-13</strain>
    </source>
</reference>
<feature type="chain" id="PRO_5045640183" evidence="1">
    <location>
        <begin position="21"/>
        <end position="224"/>
    </location>
</feature>
<comment type="caution">
    <text evidence="2">The sequence shown here is derived from an EMBL/GenBank/DDBJ whole genome shotgun (WGS) entry which is preliminary data.</text>
</comment>
<evidence type="ECO:0000313" key="2">
    <source>
        <dbReference type="EMBL" id="MBZ9610539.1"/>
    </source>
</evidence>
<feature type="signal peptide" evidence="1">
    <location>
        <begin position="1"/>
        <end position="20"/>
    </location>
</feature>
<dbReference type="EMBL" id="JAERPS020000001">
    <property type="protein sequence ID" value="MBZ9610539.1"/>
    <property type="molecule type" value="Genomic_DNA"/>
</dbReference>
<protein>
    <submittedName>
        <fullName evidence="2">Uncharacterized protein</fullName>
    </submittedName>
</protein>
<gene>
    <name evidence="2" type="ORF">I4W93_002900</name>
</gene>
<dbReference type="RefSeq" id="WP_205309931.1">
    <property type="nucleotide sequence ID" value="NZ_JAERPS020000001.1"/>
</dbReference>